<dbReference type="EMBL" id="KE647241">
    <property type="protein sequence ID" value="EQB60751.1"/>
    <property type="molecule type" value="Genomic_DNA"/>
</dbReference>
<accession>T0MC38</accession>
<sequence length="157" mass="17475">MTITGKEKDMNCNIYVVEGTSTDTVINIDKIYPAKVIECEIEYETDIVQEEFSVSDLVKSFGSKRNIERLNGVEVDGYLKKPSVVSGNKTQILPMMSGSVDKFDGVRDVNRFDKMLDGSVENGVIRDVNRNISSGIDKRLDGSDKRVDGINNDNTNN</sequence>
<reference evidence="1 2" key="1">
    <citation type="journal article" date="2013" name="BMC Genomics">
        <title>Genome sequencing and comparative genomics of honey bee microsporidia, Nosema apis reveal novel insights into host-parasite interactions.</title>
        <authorList>
            <person name="Chen Yp."/>
            <person name="Pettis J.S."/>
            <person name="Zhao Y."/>
            <person name="Liu X."/>
            <person name="Tallon L.J."/>
            <person name="Sadzewicz L.D."/>
            <person name="Li R."/>
            <person name="Zheng H."/>
            <person name="Huang S."/>
            <person name="Zhang X."/>
            <person name="Hamilton M.C."/>
            <person name="Pernal S.F."/>
            <person name="Melathopoulos A.P."/>
            <person name="Yan X."/>
            <person name="Evans J.D."/>
        </authorList>
    </citation>
    <scope>NUCLEOTIDE SEQUENCE [LARGE SCALE GENOMIC DNA]</scope>
    <source>
        <strain evidence="1 2">BRL 01</strain>
    </source>
</reference>
<protein>
    <submittedName>
        <fullName evidence="1">Uncharacterized protein</fullName>
    </submittedName>
</protein>
<gene>
    <name evidence="1" type="ORF">NAPIS_ORF01676</name>
</gene>
<proteinExistence type="predicted"/>
<feature type="non-terminal residue" evidence="1">
    <location>
        <position position="157"/>
    </location>
</feature>
<dbReference type="VEuPathDB" id="MicrosporidiaDB:NAPIS_ORF01676"/>
<name>T0MC38_9MICR</name>
<dbReference type="AlphaFoldDB" id="T0MC38"/>
<evidence type="ECO:0000313" key="2">
    <source>
        <dbReference type="Proteomes" id="UP000053780"/>
    </source>
</evidence>
<keyword evidence="2" id="KW-1185">Reference proteome</keyword>
<evidence type="ECO:0000313" key="1">
    <source>
        <dbReference type="EMBL" id="EQB60751.1"/>
    </source>
</evidence>
<organism evidence="1 2">
    <name type="scientific">Vairimorpha apis BRL 01</name>
    <dbReference type="NCBI Taxonomy" id="1037528"/>
    <lineage>
        <taxon>Eukaryota</taxon>
        <taxon>Fungi</taxon>
        <taxon>Fungi incertae sedis</taxon>
        <taxon>Microsporidia</taxon>
        <taxon>Nosematidae</taxon>
        <taxon>Vairimorpha</taxon>
    </lineage>
</organism>
<dbReference type="Proteomes" id="UP000053780">
    <property type="component" value="Unassembled WGS sequence"/>
</dbReference>
<dbReference type="HOGENOM" id="CLU_1678424_0_0_1"/>